<dbReference type="HOGENOM" id="CLU_066067_0_0_1"/>
<feature type="transmembrane region" description="Helical" evidence="1">
    <location>
        <begin position="53"/>
        <end position="72"/>
    </location>
</feature>
<reference evidence="3 4" key="1">
    <citation type="submission" date="2014-04" db="EMBL/GenBank/DDBJ databases">
        <authorList>
            <consortium name="DOE Joint Genome Institute"/>
            <person name="Kuo A."/>
            <person name="Zuccaro A."/>
            <person name="Kohler A."/>
            <person name="Nagy L.G."/>
            <person name="Floudas D."/>
            <person name="Copeland A."/>
            <person name="Barry K.W."/>
            <person name="Cichocki N."/>
            <person name="Veneault-Fourrey C."/>
            <person name="LaButti K."/>
            <person name="Lindquist E.A."/>
            <person name="Lipzen A."/>
            <person name="Lundell T."/>
            <person name="Morin E."/>
            <person name="Murat C."/>
            <person name="Sun H."/>
            <person name="Tunlid A."/>
            <person name="Henrissat B."/>
            <person name="Grigoriev I.V."/>
            <person name="Hibbett D.S."/>
            <person name="Martin F."/>
            <person name="Nordberg H.P."/>
            <person name="Cantor M.N."/>
            <person name="Hua S.X."/>
        </authorList>
    </citation>
    <scope>NUCLEOTIDE SEQUENCE [LARGE SCALE GENOMIC DNA]</scope>
    <source>
        <strain evidence="3 4">MAFF 305830</strain>
    </source>
</reference>
<dbReference type="InterPro" id="IPR045340">
    <property type="entry name" value="DUF6533"/>
</dbReference>
<gene>
    <name evidence="3" type="ORF">M408DRAFT_185669</name>
</gene>
<feature type="transmembrane region" description="Helical" evidence="1">
    <location>
        <begin position="163"/>
        <end position="183"/>
    </location>
</feature>
<protein>
    <recommendedName>
        <fullName evidence="2">DUF6533 domain-containing protein</fullName>
    </recommendedName>
</protein>
<feature type="transmembrane region" description="Helical" evidence="1">
    <location>
        <begin position="204"/>
        <end position="224"/>
    </location>
</feature>
<organism evidence="3 4">
    <name type="scientific">Serendipita vermifera MAFF 305830</name>
    <dbReference type="NCBI Taxonomy" id="933852"/>
    <lineage>
        <taxon>Eukaryota</taxon>
        <taxon>Fungi</taxon>
        <taxon>Dikarya</taxon>
        <taxon>Basidiomycota</taxon>
        <taxon>Agaricomycotina</taxon>
        <taxon>Agaricomycetes</taxon>
        <taxon>Sebacinales</taxon>
        <taxon>Serendipitaceae</taxon>
        <taxon>Serendipita</taxon>
    </lineage>
</organism>
<accession>A0A0C2XV14</accession>
<name>A0A0C2XV14_SERVB</name>
<proteinExistence type="predicted"/>
<dbReference type="EMBL" id="KN824279">
    <property type="protein sequence ID" value="KIM32727.1"/>
    <property type="molecule type" value="Genomic_DNA"/>
</dbReference>
<feature type="transmembrane region" description="Helical" evidence="1">
    <location>
        <begin position="124"/>
        <end position="143"/>
    </location>
</feature>
<keyword evidence="1" id="KW-0472">Membrane</keyword>
<feature type="transmembrane region" description="Helical" evidence="1">
    <location>
        <begin position="92"/>
        <end position="112"/>
    </location>
</feature>
<feature type="transmembrane region" description="Helical" evidence="1">
    <location>
        <begin position="230"/>
        <end position="250"/>
    </location>
</feature>
<sequence>MDDIMTLVNVIEDLRITRYTNAAATTLYVHDIFVTMDQEVEHIWTRLSFDLPTIFYIINRYICLPFFLFGTYAFAGFHDPFTDDECKQGKQMIGLVLATVAGSGVMTIRVCALWRQTKWLVRTVWALWTCLIVITVVNLYMIREKVNRMCVAAVSPLLLAVSPIPPTVYTLCLTLLTIIKAFNFQGYSSGLTLPRLYHVLARDGVAYFVISGVISIGNMTNWLASPPSRLTCFLYLYWACSSIVISRMVLNLRATYMRSLLDQTVTDGISTNAVIGTRDTAGPWHHGRRFVNGEGYLGVDNAGVSRPMEEEPWNVEIYDVPSSNSIRLQDMDVAGGGTRDQRKEYTSS</sequence>
<evidence type="ECO:0000256" key="1">
    <source>
        <dbReference type="SAM" id="Phobius"/>
    </source>
</evidence>
<evidence type="ECO:0000313" key="4">
    <source>
        <dbReference type="Proteomes" id="UP000054097"/>
    </source>
</evidence>
<keyword evidence="1" id="KW-0812">Transmembrane</keyword>
<dbReference type="Pfam" id="PF20151">
    <property type="entry name" value="DUF6533"/>
    <property type="match status" value="1"/>
</dbReference>
<evidence type="ECO:0000313" key="3">
    <source>
        <dbReference type="EMBL" id="KIM32727.1"/>
    </source>
</evidence>
<reference evidence="4" key="2">
    <citation type="submission" date="2015-01" db="EMBL/GenBank/DDBJ databases">
        <title>Evolutionary Origins and Diversification of the Mycorrhizal Mutualists.</title>
        <authorList>
            <consortium name="DOE Joint Genome Institute"/>
            <consortium name="Mycorrhizal Genomics Consortium"/>
            <person name="Kohler A."/>
            <person name="Kuo A."/>
            <person name="Nagy L.G."/>
            <person name="Floudas D."/>
            <person name="Copeland A."/>
            <person name="Barry K.W."/>
            <person name="Cichocki N."/>
            <person name="Veneault-Fourrey C."/>
            <person name="LaButti K."/>
            <person name="Lindquist E.A."/>
            <person name="Lipzen A."/>
            <person name="Lundell T."/>
            <person name="Morin E."/>
            <person name="Murat C."/>
            <person name="Riley R."/>
            <person name="Ohm R."/>
            <person name="Sun H."/>
            <person name="Tunlid A."/>
            <person name="Henrissat B."/>
            <person name="Grigoriev I.V."/>
            <person name="Hibbett D.S."/>
            <person name="Martin F."/>
        </authorList>
    </citation>
    <scope>NUCLEOTIDE SEQUENCE [LARGE SCALE GENOMIC DNA]</scope>
    <source>
        <strain evidence="4">MAFF 305830</strain>
    </source>
</reference>
<evidence type="ECO:0000259" key="2">
    <source>
        <dbReference type="Pfam" id="PF20151"/>
    </source>
</evidence>
<feature type="domain" description="DUF6533" evidence="2">
    <location>
        <begin position="19"/>
        <end position="62"/>
    </location>
</feature>
<dbReference type="STRING" id="933852.A0A0C2XV14"/>
<dbReference type="OrthoDB" id="2637653at2759"/>
<dbReference type="Proteomes" id="UP000054097">
    <property type="component" value="Unassembled WGS sequence"/>
</dbReference>
<dbReference type="AlphaFoldDB" id="A0A0C2XV14"/>
<keyword evidence="4" id="KW-1185">Reference proteome</keyword>
<keyword evidence="1" id="KW-1133">Transmembrane helix</keyword>